<gene>
    <name evidence="2" type="ORF">US54_C0004G0015</name>
</gene>
<comment type="caution">
    <text evidence="2">The sequence shown here is derived from an EMBL/GenBank/DDBJ whole genome shotgun (WGS) entry which is preliminary data.</text>
</comment>
<dbReference type="Proteomes" id="UP000034471">
    <property type="component" value="Unassembled WGS sequence"/>
</dbReference>
<keyword evidence="1" id="KW-1133">Transmembrane helix</keyword>
<sequence>MENMKKIQTHTKGFSIIEVIVFTSMLSVVLVAAVGYTVRLVFTMTHNRHKLMATHYVEEVKEWLNGERESDWEQFQNRSTLGGTTYCINNVLQLNTTLASLIPGPCGFTGVVGTPPQIYQRQLILSKDSNETATRVFAVIQVSWRDEGVLYTEEIETVYSVWE</sequence>
<protein>
    <recommendedName>
        <fullName evidence="4">Prepilin-type N-terminal cleavage/methylation domain-containing protein</fullName>
    </recommendedName>
</protein>
<dbReference type="AlphaFoldDB" id="A0A0G0KDU2"/>
<evidence type="ECO:0008006" key="4">
    <source>
        <dbReference type="Google" id="ProtNLM"/>
    </source>
</evidence>
<evidence type="ECO:0000313" key="3">
    <source>
        <dbReference type="Proteomes" id="UP000034471"/>
    </source>
</evidence>
<dbReference type="STRING" id="1618481.US54_C0004G0015"/>
<evidence type="ECO:0000313" key="2">
    <source>
        <dbReference type="EMBL" id="KKQ38756.1"/>
    </source>
</evidence>
<keyword evidence="1" id="KW-0472">Membrane</keyword>
<accession>A0A0G0KDU2</accession>
<name>A0A0G0KDU2_9BACT</name>
<organism evidence="2 3">
    <name type="scientific">Candidatus Roizmanbacteria bacterium GW2011_GWA2_37_7</name>
    <dbReference type="NCBI Taxonomy" id="1618481"/>
    <lineage>
        <taxon>Bacteria</taxon>
        <taxon>Candidatus Roizmaniibacteriota</taxon>
    </lineage>
</organism>
<feature type="transmembrane region" description="Helical" evidence="1">
    <location>
        <begin position="20"/>
        <end position="42"/>
    </location>
</feature>
<dbReference type="EMBL" id="LBTJ01000004">
    <property type="protein sequence ID" value="KKQ38756.1"/>
    <property type="molecule type" value="Genomic_DNA"/>
</dbReference>
<evidence type="ECO:0000256" key="1">
    <source>
        <dbReference type="SAM" id="Phobius"/>
    </source>
</evidence>
<reference evidence="2 3" key="1">
    <citation type="journal article" date="2015" name="Nature">
        <title>rRNA introns, odd ribosomes, and small enigmatic genomes across a large radiation of phyla.</title>
        <authorList>
            <person name="Brown C.T."/>
            <person name="Hug L.A."/>
            <person name="Thomas B.C."/>
            <person name="Sharon I."/>
            <person name="Castelle C.J."/>
            <person name="Singh A."/>
            <person name="Wilkins M.J."/>
            <person name="Williams K.H."/>
            <person name="Banfield J.F."/>
        </authorList>
    </citation>
    <scope>NUCLEOTIDE SEQUENCE [LARGE SCALE GENOMIC DNA]</scope>
</reference>
<keyword evidence="1" id="KW-0812">Transmembrane</keyword>
<proteinExistence type="predicted"/>